<dbReference type="InterPro" id="IPR041202">
    <property type="entry name" value="BaeRF_family10"/>
</dbReference>
<organism evidence="2 3">
    <name type="scientific">Lacipirellula limnantheis</name>
    <dbReference type="NCBI Taxonomy" id="2528024"/>
    <lineage>
        <taxon>Bacteria</taxon>
        <taxon>Pseudomonadati</taxon>
        <taxon>Planctomycetota</taxon>
        <taxon>Planctomycetia</taxon>
        <taxon>Pirellulales</taxon>
        <taxon>Lacipirellulaceae</taxon>
        <taxon>Lacipirellula</taxon>
    </lineage>
</organism>
<feature type="region of interest" description="Disordered" evidence="1">
    <location>
        <begin position="168"/>
        <end position="193"/>
    </location>
</feature>
<dbReference type="InterPro" id="IPR042226">
    <property type="entry name" value="eFR1_2_sf"/>
</dbReference>
<evidence type="ECO:0000313" key="2">
    <source>
        <dbReference type="EMBL" id="QDT73525.1"/>
    </source>
</evidence>
<name>A0A517TYU2_9BACT</name>
<accession>A0A517TYU2</accession>
<sequence length="361" mass="40376">MKQTIQGILNSLRTFIVEHRYEETPILTAYVDVDSTDQDNRRERPAWLIELKNEAKRLEEKHGPDAIVGRLAKRTWADTEEKIMSHLQQSKPQGRSLVIFTDHEDFLTVDLPVNMPTKLFYGAPQLKPLLFALDSHKKYMVALFSEEETKILEVFLTAPLDEVRVQTGAAGGTSLRPGSRTSRTQASDRRDLDSERRVVKEAAEEINDYFLADSEIEHIVFGGNLKLAHAVKNALHATVYASVVTIEPIAFESSNNEIAEAVKKIADQQELAHDLALVNELVSRRHACGTAVLETQGVMLALEQGQASKVVISVPIDTDKFDQILVKSLLNNCEIEFLHGEAAQRLNEFGGVAAQLYYSGR</sequence>
<dbReference type="RefSeq" id="WP_145433103.1">
    <property type="nucleotide sequence ID" value="NZ_CP036339.1"/>
</dbReference>
<protein>
    <submittedName>
        <fullName evidence="2">Uncharacterized protein</fullName>
    </submittedName>
</protein>
<keyword evidence="3" id="KW-1185">Reference proteome</keyword>
<dbReference type="Proteomes" id="UP000317909">
    <property type="component" value="Chromosome"/>
</dbReference>
<gene>
    <name evidence="2" type="ORF">I41_27140</name>
</gene>
<dbReference type="AlphaFoldDB" id="A0A517TYU2"/>
<dbReference type="InterPro" id="IPR029064">
    <property type="entry name" value="Ribosomal_eL30-like_sf"/>
</dbReference>
<proteinExistence type="predicted"/>
<evidence type="ECO:0000256" key="1">
    <source>
        <dbReference type="SAM" id="MobiDB-lite"/>
    </source>
</evidence>
<evidence type="ECO:0000313" key="3">
    <source>
        <dbReference type="Proteomes" id="UP000317909"/>
    </source>
</evidence>
<dbReference type="EMBL" id="CP036339">
    <property type="protein sequence ID" value="QDT73525.1"/>
    <property type="molecule type" value="Genomic_DNA"/>
</dbReference>
<dbReference type="KEGG" id="llh:I41_27140"/>
<dbReference type="Gene3D" id="3.30.1330.30">
    <property type="match status" value="1"/>
</dbReference>
<dbReference type="Pfam" id="PF18854">
    <property type="entry name" value="baeRF_family10"/>
    <property type="match status" value="1"/>
</dbReference>
<dbReference type="Gene3D" id="3.30.420.60">
    <property type="entry name" value="eRF1 domain 2"/>
    <property type="match status" value="1"/>
</dbReference>
<dbReference type="OrthoDB" id="418563at2"/>
<reference evidence="2 3" key="1">
    <citation type="submission" date="2019-02" db="EMBL/GenBank/DDBJ databases">
        <title>Deep-cultivation of Planctomycetes and their phenomic and genomic characterization uncovers novel biology.</title>
        <authorList>
            <person name="Wiegand S."/>
            <person name="Jogler M."/>
            <person name="Boedeker C."/>
            <person name="Pinto D."/>
            <person name="Vollmers J."/>
            <person name="Rivas-Marin E."/>
            <person name="Kohn T."/>
            <person name="Peeters S.H."/>
            <person name="Heuer A."/>
            <person name="Rast P."/>
            <person name="Oberbeckmann S."/>
            <person name="Bunk B."/>
            <person name="Jeske O."/>
            <person name="Meyerdierks A."/>
            <person name="Storesund J.E."/>
            <person name="Kallscheuer N."/>
            <person name="Luecker S."/>
            <person name="Lage O.M."/>
            <person name="Pohl T."/>
            <person name="Merkel B.J."/>
            <person name="Hornburger P."/>
            <person name="Mueller R.-W."/>
            <person name="Bruemmer F."/>
            <person name="Labrenz M."/>
            <person name="Spormann A.M."/>
            <person name="Op den Camp H."/>
            <person name="Overmann J."/>
            <person name="Amann R."/>
            <person name="Jetten M.S.M."/>
            <person name="Mascher T."/>
            <person name="Medema M.H."/>
            <person name="Devos D.P."/>
            <person name="Kaster A.-K."/>
            <person name="Ovreas L."/>
            <person name="Rohde M."/>
            <person name="Galperin M.Y."/>
            <person name="Jogler C."/>
        </authorList>
    </citation>
    <scope>NUCLEOTIDE SEQUENCE [LARGE SCALE GENOMIC DNA]</scope>
    <source>
        <strain evidence="2 3">I41</strain>
    </source>
</reference>